<dbReference type="Gene3D" id="6.10.140.2150">
    <property type="match status" value="1"/>
</dbReference>
<dbReference type="InterPro" id="IPR015421">
    <property type="entry name" value="PyrdxlP-dep_Trfase_major"/>
</dbReference>
<evidence type="ECO:0000256" key="3">
    <source>
        <dbReference type="ARBA" id="ARBA00004760"/>
    </source>
</evidence>
<dbReference type="GO" id="GO:0030149">
    <property type="term" value="P:sphingolipid catabolic process"/>
    <property type="evidence" value="ECO:0007669"/>
    <property type="project" value="TreeGrafter"/>
</dbReference>
<feature type="modified residue" description="N6-(pyridoxal phosphate)lysine" evidence="16">
    <location>
        <position position="340"/>
    </location>
</feature>
<sequence>MTIIRVSGPRTWNYAQHLQLFRLLLTVENAKSLIIIYLCLSYVLQSYRHLRGHGLSNTFKDGWIWIQKQIIFLYLRTPSGKTKVRTQLAQTRETIVSKLVPNDPTIIRHHELPSKGRSLASIEEEMSKLDVACHATDYRLGKLSGAVYHGGEELGEVISTAIKKYLVSNPLHPDAFPVIRKMEAEIVAMCLKMFNNPQGAGTTTSGGTESIVMSVKTHRDWARATKGIKSPEMVIPASAHPAFLKAASYLNIKVFRIPVDPITRKVSISKIVGSAVNFPDGCMDDIEALGKLAQKYKIGLHVDCCLGSFIVPFLNQAGFYIEPFDFRVPGVTSISCDTHKDTQGSSVIMYRSAELRKYQYYIYAEWAGGLYASPSLAGSRPGALIAGTWAVMQYMGHDGYLESCRSIVSCAKKIKAGVENEIPELYIIGDPPASVIAIGSKDASTVNIFEVGDAMSKRGWHLSALNDPPGFHMACTRLTVTAADLLITDLKECVQEAKSSPPGSGTMVNYQTKRIQKKMVF</sequence>
<keyword evidence="5" id="KW-0812">Transmembrane</keyword>
<keyword evidence="8" id="KW-0746">Sphingolipid metabolism</keyword>
<evidence type="ECO:0000256" key="2">
    <source>
        <dbReference type="ARBA" id="ARBA00004389"/>
    </source>
</evidence>
<keyword evidence="11" id="KW-0472">Membrane</keyword>
<dbReference type="Pfam" id="PF00282">
    <property type="entry name" value="Pyridoxal_deC"/>
    <property type="match status" value="1"/>
</dbReference>
<evidence type="ECO:0000256" key="6">
    <source>
        <dbReference type="ARBA" id="ARBA00022824"/>
    </source>
</evidence>
<dbReference type="GO" id="GO:0019752">
    <property type="term" value="P:carboxylic acid metabolic process"/>
    <property type="evidence" value="ECO:0007669"/>
    <property type="project" value="InterPro"/>
</dbReference>
<evidence type="ECO:0000256" key="12">
    <source>
        <dbReference type="ARBA" id="ARBA00023239"/>
    </source>
</evidence>
<dbReference type="GO" id="GO:0008117">
    <property type="term" value="F:sphinganine-1-phosphate aldolase activity"/>
    <property type="evidence" value="ECO:0007669"/>
    <property type="project" value="UniProtKB-EC"/>
</dbReference>
<keyword evidence="10" id="KW-0443">Lipid metabolism</keyword>
<dbReference type="AlphaFoldDB" id="A0AAV4ZXG3"/>
<evidence type="ECO:0000313" key="19">
    <source>
        <dbReference type="Proteomes" id="UP001050691"/>
    </source>
</evidence>
<dbReference type="FunFam" id="3.40.640.10:FF:000020">
    <property type="entry name" value="sphingosine-1-phosphate lyase 1"/>
    <property type="match status" value="1"/>
</dbReference>
<evidence type="ECO:0000256" key="15">
    <source>
        <dbReference type="ARBA" id="ARBA00042568"/>
    </source>
</evidence>
<comment type="caution">
    <text evidence="18">The sequence shown here is derived from an EMBL/GenBank/DDBJ whole genome shotgun (WGS) entry which is preliminary data.</text>
</comment>
<organism evidence="18 19">
    <name type="scientific">Clathrus columnatus</name>
    <dbReference type="NCBI Taxonomy" id="1419009"/>
    <lineage>
        <taxon>Eukaryota</taxon>
        <taxon>Fungi</taxon>
        <taxon>Dikarya</taxon>
        <taxon>Basidiomycota</taxon>
        <taxon>Agaricomycotina</taxon>
        <taxon>Agaricomycetes</taxon>
        <taxon>Phallomycetidae</taxon>
        <taxon>Phallales</taxon>
        <taxon>Clathraceae</taxon>
        <taxon>Clathrus</taxon>
    </lineage>
</organism>
<evidence type="ECO:0000256" key="16">
    <source>
        <dbReference type="PIRSR" id="PIRSR602129-50"/>
    </source>
</evidence>
<dbReference type="GO" id="GO:0030170">
    <property type="term" value="F:pyridoxal phosphate binding"/>
    <property type="evidence" value="ECO:0007669"/>
    <property type="project" value="InterPro"/>
</dbReference>
<dbReference type="InterPro" id="IPR015422">
    <property type="entry name" value="PyrdxlP-dep_Trfase_small"/>
</dbReference>
<keyword evidence="12 17" id="KW-0456">Lyase</keyword>
<dbReference type="SUPFAM" id="SSF53383">
    <property type="entry name" value="PLP-dependent transferases"/>
    <property type="match status" value="1"/>
</dbReference>
<evidence type="ECO:0000256" key="8">
    <source>
        <dbReference type="ARBA" id="ARBA00022919"/>
    </source>
</evidence>
<dbReference type="Proteomes" id="UP001050691">
    <property type="component" value="Unassembled WGS sequence"/>
</dbReference>
<dbReference type="Gene3D" id="3.40.640.10">
    <property type="entry name" value="Type I PLP-dependent aspartate aminotransferase-like (Major domain)"/>
    <property type="match status" value="1"/>
</dbReference>
<evidence type="ECO:0000256" key="4">
    <source>
        <dbReference type="ARBA" id="ARBA00004991"/>
    </source>
</evidence>
<comment type="similarity">
    <text evidence="13">Belongs to the group II decarboxylase family. Sphingosine-1-phosphate lyase subfamily.</text>
</comment>
<dbReference type="Gene3D" id="3.90.1150.10">
    <property type="entry name" value="Aspartate Aminotransferase, domain 1"/>
    <property type="match status" value="1"/>
</dbReference>
<reference evidence="18" key="1">
    <citation type="submission" date="2021-10" db="EMBL/GenBank/DDBJ databases">
        <title>De novo Genome Assembly of Clathrus columnatus (Basidiomycota, Fungi) Using Illumina and Nanopore Sequence Data.</title>
        <authorList>
            <person name="Ogiso-Tanaka E."/>
            <person name="Itagaki H."/>
            <person name="Hosoya T."/>
            <person name="Hosaka K."/>
        </authorList>
    </citation>
    <scope>NUCLEOTIDE SEQUENCE</scope>
    <source>
        <strain evidence="18">MO-923</strain>
    </source>
</reference>
<evidence type="ECO:0000256" key="14">
    <source>
        <dbReference type="ARBA" id="ARBA00038965"/>
    </source>
</evidence>
<keyword evidence="6" id="KW-0256">Endoplasmic reticulum</keyword>
<evidence type="ECO:0000256" key="7">
    <source>
        <dbReference type="ARBA" id="ARBA00022898"/>
    </source>
</evidence>
<dbReference type="PANTHER" id="PTHR42735">
    <property type="match status" value="1"/>
</dbReference>
<gene>
    <name evidence="18" type="ORF">Clacol_000627</name>
</gene>
<accession>A0AAV4ZXG3</accession>
<dbReference type="GO" id="GO:0005789">
    <property type="term" value="C:endoplasmic reticulum membrane"/>
    <property type="evidence" value="ECO:0007669"/>
    <property type="project" value="UniProtKB-SubCell"/>
</dbReference>
<comment type="pathway">
    <text evidence="3">Lipid metabolism; sphingolipid metabolism.</text>
</comment>
<evidence type="ECO:0000256" key="13">
    <source>
        <dbReference type="ARBA" id="ARBA00038302"/>
    </source>
</evidence>
<proteinExistence type="inferred from homology"/>
<comment type="pathway">
    <text evidence="4">Sphingolipid metabolism.</text>
</comment>
<evidence type="ECO:0000256" key="1">
    <source>
        <dbReference type="ARBA" id="ARBA00001933"/>
    </source>
</evidence>
<dbReference type="EC" id="4.1.2.27" evidence="14"/>
<evidence type="ECO:0000313" key="18">
    <source>
        <dbReference type="EMBL" id="GJJ06435.1"/>
    </source>
</evidence>
<dbReference type="InterPro" id="IPR002129">
    <property type="entry name" value="PyrdxlP-dep_de-COase"/>
</dbReference>
<keyword evidence="19" id="KW-1185">Reference proteome</keyword>
<keyword evidence="9" id="KW-1133">Transmembrane helix</keyword>
<comment type="cofactor">
    <cofactor evidence="1 16 17">
        <name>pyridoxal 5'-phosphate</name>
        <dbReference type="ChEBI" id="CHEBI:597326"/>
    </cofactor>
</comment>
<evidence type="ECO:0000256" key="11">
    <source>
        <dbReference type="ARBA" id="ARBA00023136"/>
    </source>
</evidence>
<dbReference type="InterPro" id="IPR050477">
    <property type="entry name" value="GrpII_AminoAcid_Decarb"/>
</dbReference>
<dbReference type="PANTHER" id="PTHR42735:SF6">
    <property type="entry name" value="SPHINGOSINE-1-PHOSPHATE LYASE 1"/>
    <property type="match status" value="1"/>
</dbReference>
<keyword evidence="7 16" id="KW-0663">Pyridoxal phosphate</keyword>
<name>A0AAV4ZXG3_9AGAM</name>
<evidence type="ECO:0000256" key="17">
    <source>
        <dbReference type="RuleBase" id="RU000382"/>
    </source>
</evidence>
<evidence type="ECO:0000256" key="9">
    <source>
        <dbReference type="ARBA" id="ARBA00022989"/>
    </source>
</evidence>
<protein>
    <recommendedName>
        <fullName evidence="14">sphinganine-1-phosphate aldolase</fullName>
        <ecNumber evidence="14">4.1.2.27</ecNumber>
    </recommendedName>
    <alternativeName>
        <fullName evidence="15">Sphingosine-1-phosphate aldolase</fullName>
    </alternativeName>
</protein>
<comment type="subcellular location">
    <subcellularLocation>
        <location evidence="2">Endoplasmic reticulum membrane</location>
        <topology evidence="2">Single-pass membrane protein</topology>
    </subcellularLocation>
</comment>
<dbReference type="EMBL" id="BPWL01000001">
    <property type="protein sequence ID" value="GJJ06435.1"/>
    <property type="molecule type" value="Genomic_DNA"/>
</dbReference>
<evidence type="ECO:0000256" key="10">
    <source>
        <dbReference type="ARBA" id="ARBA00023098"/>
    </source>
</evidence>
<evidence type="ECO:0000256" key="5">
    <source>
        <dbReference type="ARBA" id="ARBA00022692"/>
    </source>
</evidence>
<dbReference type="InterPro" id="IPR015424">
    <property type="entry name" value="PyrdxlP-dep_Trfase"/>
</dbReference>